<name>A0A5C8Z3K4_9GAMM</name>
<organism evidence="1 2">
    <name type="scientific">Reinekea thalattae</name>
    <dbReference type="NCBI Taxonomy" id="2593301"/>
    <lineage>
        <taxon>Bacteria</taxon>
        <taxon>Pseudomonadati</taxon>
        <taxon>Pseudomonadota</taxon>
        <taxon>Gammaproteobacteria</taxon>
        <taxon>Oceanospirillales</taxon>
        <taxon>Saccharospirillaceae</taxon>
        <taxon>Reinekea</taxon>
    </lineage>
</organism>
<dbReference type="Proteomes" id="UP000321764">
    <property type="component" value="Unassembled WGS sequence"/>
</dbReference>
<dbReference type="EMBL" id="VKAD01000002">
    <property type="protein sequence ID" value="TXR51894.1"/>
    <property type="molecule type" value="Genomic_DNA"/>
</dbReference>
<comment type="caution">
    <text evidence="1">The sequence shown here is derived from an EMBL/GenBank/DDBJ whole genome shotgun (WGS) entry which is preliminary data.</text>
</comment>
<protein>
    <submittedName>
        <fullName evidence="1">Uncharacterized protein</fullName>
    </submittedName>
</protein>
<dbReference type="OrthoDB" id="6077837at2"/>
<reference evidence="1 2" key="1">
    <citation type="submission" date="2019-07" db="EMBL/GenBank/DDBJ databases">
        <title>Reinekea sp. strain SSH23 genome sequencing and assembly.</title>
        <authorList>
            <person name="Kim I."/>
        </authorList>
    </citation>
    <scope>NUCLEOTIDE SEQUENCE [LARGE SCALE GENOMIC DNA]</scope>
    <source>
        <strain evidence="1 2">SSH23</strain>
    </source>
</reference>
<proteinExistence type="predicted"/>
<dbReference type="RefSeq" id="WP_147714491.1">
    <property type="nucleotide sequence ID" value="NZ_VKAD01000002.1"/>
</dbReference>
<dbReference type="Pfam" id="PF22098">
    <property type="entry name" value="DUF6942"/>
    <property type="match status" value="1"/>
</dbReference>
<dbReference type="InterPro" id="IPR054222">
    <property type="entry name" value="DUF6942"/>
</dbReference>
<dbReference type="AlphaFoldDB" id="A0A5C8Z3K4"/>
<keyword evidence="2" id="KW-1185">Reference proteome</keyword>
<evidence type="ECO:0000313" key="2">
    <source>
        <dbReference type="Proteomes" id="UP000321764"/>
    </source>
</evidence>
<accession>A0A5C8Z3K4</accession>
<gene>
    <name evidence="1" type="ORF">FME95_10740</name>
</gene>
<sequence>MQSIGVSREKAKIIFILPTPPKGQYRLNKDSELSEVAVENIISQDGNHWRKILTIMAKLSCNTDDWRNYRDSELLTQHERIEFKTPMQFNADKSYFLCGQAMQQNVTEQTSLHGWQALNEKGSLLVKANLILCPYLDYRQFPNTDIEAVRLYRHSAKIT</sequence>
<evidence type="ECO:0000313" key="1">
    <source>
        <dbReference type="EMBL" id="TXR51894.1"/>
    </source>
</evidence>